<feature type="transmembrane region" description="Helical" evidence="1">
    <location>
        <begin position="48"/>
        <end position="68"/>
    </location>
</feature>
<feature type="transmembrane region" description="Helical" evidence="1">
    <location>
        <begin position="7"/>
        <end position="28"/>
    </location>
</feature>
<gene>
    <name evidence="2" type="ORF">ABLG96_05240</name>
</gene>
<organism evidence="2">
    <name type="scientific">Nakamurella sp. A5-74</name>
    <dbReference type="NCBI Taxonomy" id="3158264"/>
    <lineage>
        <taxon>Bacteria</taxon>
        <taxon>Bacillati</taxon>
        <taxon>Actinomycetota</taxon>
        <taxon>Actinomycetes</taxon>
        <taxon>Nakamurellales</taxon>
        <taxon>Nakamurellaceae</taxon>
        <taxon>Nakamurella</taxon>
    </lineage>
</organism>
<keyword evidence="1" id="KW-1133">Transmembrane helix</keyword>
<dbReference type="RefSeq" id="WP_353650336.1">
    <property type="nucleotide sequence ID" value="NZ_CP159218.1"/>
</dbReference>
<accession>A0AAU8DSJ6</accession>
<keyword evidence="1" id="KW-0472">Membrane</keyword>
<name>A0AAU8DSJ6_9ACTN</name>
<sequence length="105" mass="11293">MTFSLDIMYWVEVVIGLAGLLAGVVAFVDAALRRPDAYPAADKQTKVAWMAITGVCAVVLVFGSYPFAVFAPSSILWIAGIVGTLIYLVDVRPRLREVTGGSSNW</sequence>
<reference evidence="2" key="1">
    <citation type="submission" date="2024-05" db="EMBL/GenBank/DDBJ databases">
        <authorList>
            <person name="Cai S.Y."/>
            <person name="Jin L.M."/>
            <person name="Li H.R."/>
        </authorList>
    </citation>
    <scope>NUCLEOTIDE SEQUENCE</scope>
    <source>
        <strain evidence="2">A5-74</strain>
    </source>
</reference>
<dbReference type="AlphaFoldDB" id="A0AAU8DSJ6"/>
<evidence type="ECO:0000313" key="2">
    <source>
        <dbReference type="EMBL" id="XCG64724.1"/>
    </source>
</evidence>
<protein>
    <submittedName>
        <fullName evidence="2">DUF2516 family protein</fullName>
    </submittedName>
</protein>
<proteinExistence type="predicted"/>
<evidence type="ECO:0000256" key="1">
    <source>
        <dbReference type="SAM" id="Phobius"/>
    </source>
</evidence>
<dbReference type="EMBL" id="CP159218">
    <property type="protein sequence ID" value="XCG64724.1"/>
    <property type="molecule type" value="Genomic_DNA"/>
</dbReference>
<keyword evidence="1" id="KW-0812">Transmembrane</keyword>
<dbReference type="Pfam" id="PF10724">
    <property type="entry name" value="DUF2516"/>
    <property type="match status" value="1"/>
</dbReference>
<dbReference type="InterPro" id="IPR019662">
    <property type="entry name" value="DUF2516"/>
</dbReference>
<feature type="transmembrane region" description="Helical" evidence="1">
    <location>
        <begin position="74"/>
        <end position="91"/>
    </location>
</feature>